<feature type="region of interest" description="Disordered" evidence="1">
    <location>
        <begin position="85"/>
        <end position="107"/>
    </location>
</feature>
<dbReference type="InterPro" id="IPR038561">
    <property type="entry name" value="SoxD_sf"/>
</dbReference>
<feature type="compositionally biased region" description="Basic and acidic residues" evidence="1">
    <location>
        <begin position="88"/>
        <end position="107"/>
    </location>
</feature>
<dbReference type="AlphaFoldDB" id="A0A3B0TLQ9"/>
<dbReference type="GO" id="GO:0008115">
    <property type="term" value="F:sarcosine oxidase activity"/>
    <property type="evidence" value="ECO:0007669"/>
    <property type="project" value="UniProtKB-EC"/>
</dbReference>
<accession>A0A3B0TLQ9</accession>
<dbReference type="GO" id="GO:0046653">
    <property type="term" value="P:tetrahydrofolate metabolic process"/>
    <property type="evidence" value="ECO:0007669"/>
    <property type="project" value="InterPro"/>
</dbReference>
<proteinExistence type="predicted"/>
<evidence type="ECO:0000256" key="1">
    <source>
        <dbReference type="SAM" id="MobiDB-lite"/>
    </source>
</evidence>
<keyword evidence="2" id="KW-0560">Oxidoreductase</keyword>
<dbReference type="InterPro" id="IPR006279">
    <property type="entry name" value="SoxD"/>
</dbReference>
<name>A0A3B0TLQ9_9ZZZZ</name>
<dbReference type="Gene3D" id="3.30.2270.10">
    <property type="entry name" value="Folate-binding superfamily"/>
    <property type="match status" value="1"/>
</dbReference>
<protein>
    <submittedName>
        <fullName evidence="2">Sarcosine oxidase delta subunit</fullName>
        <ecNumber evidence="2">1.5.3.1</ecNumber>
    </submittedName>
</protein>
<reference evidence="2" key="1">
    <citation type="submission" date="2018-06" db="EMBL/GenBank/DDBJ databases">
        <authorList>
            <person name="Zhirakovskaya E."/>
        </authorList>
    </citation>
    <scope>NUCLEOTIDE SEQUENCE</scope>
</reference>
<gene>
    <name evidence="2" type="ORF">MNBD_ALPHA12-1623</name>
</gene>
<organism evidence="2">
    <name type="scientific">hydrothermal vent metagenome</name>
    <dbReference type="NCBI Taxonomy" id="652676"/>
    <lineage>
        <taxon>unclassified sequences</taxon>
        <taxon>metagenomes</taxon>
        <taxon>ecological metagenomes</taxon>
    </lineage>
</organism>
<dbReference type="EMBL" id="UOEO01000115">
    <property type="protein sequence ID" value="VAW19605.1"/>
    <property type="molecule type" value="Genomic_DNA"/>
</dbReference>
<dbReference type="Pfam" id="PF04267">
    <property type="entry name" value="SoxD"/>
    <property type="match status" value="1"/>
</dbReference>
<sequence>MRLTCPFCSDRDVGEFTQLGEDKGTRPDPEHEKAQTLFVDYLYLRDNPAGPNNELWYHAQGCRQWLRVVRNTTTHEIISVELAATGKKTAENTKDKPAEKTRSNNAC</sequence>
<evidence type="ECO:0000313" key="2">
    <source>
        <dbReference type="EMBL" id="VAW19605.1"/>
    </source>
</evidence>
<dbReference type="EC" id="1.5.3.1" evidence="2"/>